<evidence type="ECO:0000256" key="1">
    <source>
        <dbReference type="SAM" id="Phobius"/>
    </source>
</evidence>
<comment type="caution">
    <text evidence="2">The sequence shown here is derived from an EMBL/GenBank/DDBJ whole genome shotgun (WGS) entry which is preliminary data.</text>
</comment>
<gene>
    <name evidence="2" type="ORF">Q8W34_21680</name>
</gene>
<evidence type="ECO:0000313" key="3">
    <source>
        <dbReference type="Proteomes" id="UP001177212"/>
    </source>
</evidence>
<protein>
    <submittedName>
        <fullName evidence="2">Cation:proton antiporter</fullName>
    </submittedName>
</protein>
<keyword evidence="1" id="KW-0472">Membrane</keyword>
<keyword evidence="1" id="KW-1133">Transmembrane helix</keyword>
<reference evidence="2" key="1">
    <citation type="submission" date="2023-07" db="EMBL/GenBank/DDBJ databases">
        <title>Genome content predicts the carbon catabolic preferences of heterotrophic bacteria.</title>
        <authorList>
            <person name="Gralka M."/>
        </authorList>
    </citation>
    <scope>NUCLEOTIDE SEQUENCE</scope>
    <source>
        <strain evidence="2">4G09</strain>
    </source>
</reference>
<keyword evidence="3" id="KW-1185">Reference proteome</keyword>
<name>A0ABT9FKA7_9GAMM</name>
<feature type="transmembrane region" description="Helical" evidence="1">
    <location>
        <begin position="7"/>
        <end position="26"/>
    </location>
</feature>
<dbReference type="Proteomes" id="UP001177212">
    <property type="component" value="Unassembled WGS sequence"/>
</dbReference>
<sequence length="63" mass="7472">MRLQSRFRWFPTPFRSFFLFIVWLLLNNSVSVGHIVLATFFDIFIPILSFSFRVPQPLILKPG</sequence>
<accession>A0ABT9FKA7</accession>
<dbReference type="EMBL" id="JAUYVT010000256">
    <property type="protein sequence ID" value="MDP2567217.1"/>
    <property type="molecule type" value="Genomic_DNA"/>
</dbReference>
<feature type="non-terminal residue" evidence="2">
    <location>
        <position position="63"/>
    </location>
</feature>
<feature type="transmembrane region" description="Helical" evidence="1">
    <location>
        <begin position="32"/>
        <end position="52"/>
    </location>
</feature>
<keyword evidence="1" id="KW-0812">Transmembrane</keyword>
<proteinExistence type="predicted"/>
<organism evidence="2 3">
    <name type="scientific">Pseudoalteromonas marina</name>
    <dbReference type="NCBI Taxonomy" id="267375"/>
    <lineage>
        <taxon>Bacteria</taxon>
        <taxon>Pseudomonadati</taxon>
        <taxon>Pseudomonadota</taxon>
        <taxon>Gammaproteobacteria</taxon>
        <taxon>Alteromonadales</taxon>
        <taxon>Pseudoalteromonadaceae</taxon>
        <taxon>Pseudoalteromonas</taxon>
    </lineage>
</organism>
<evidence type="ECO:0000313" key="2">
    <source>
        <dbReference type="EMBL" id="MDP2567217.1"/>
    </source>
</evidence>